<evidence type="ECO:0000313" key="12">
    <source>
        <dbReference type="Proteomes" id="UP000250928"/>
    </source>
</evidence>
<dbReference type="Gene3D" id="3.40.30.10">
    <property type="entry name" value="Glutaredoxin"/>
    <property type="match status" value="1"/>
</dbReference>
<dbReference type="InterPro" id="IPR037207">
    <property type="entry name" value="Nuop51_4Fe4S-bd_sf"/>
</dbReference>
<dbReference type="InterPro" id="IPR037225">
    <property type="entry name" value="Nuo51_FMN-bd_sf"/>
</dbReference>
<dbReference type="SUPFAM" id="SSF52833">
    <property type="entry name" value="Thioredoxin-like"/>
    <property type="match status" value="1"/>
</dbReference>
<keyword evidence="6" id="KW-0408">Iron</keyword>
<dbReference type="Gene3D" id="3.10.20.600">
    <property type="match status" value="1"/>
</dbReference>
<dbReference type="GO" id="GO:0010181">
    <property type="term" value="F:FMN binding"/>
    <property type="evidence" value="ECO:0007669"/>
    <property type="project" value="InterPro"/>
</dbReference>
<reference evidence="11 12" key="1">
    <citation type="submission" date="2018-01" db="EMBL/GenBank/DDBJ databases">
        <title>Novel co-symbiosis in the lucinid bivalve Phacoides pectinatus.</title>
        <authorList>
            <person name="Lim S.J."/>
            <person name="Davis B.G."/>
            <person name="Gill D.E."/>
            <person name="Engel A.S."/>
            <person name="Anderson L.C."/>
            <person name="Campbell B.J."/>
        </authorList>
    </citation>
    <scope>NUCLEOTIDE SEQUENCE [LARGE SCALE GENOMIC DNA]</scope>
    <source>
        <strain evidence="11">N3_P5</strain>
    </source>
</reference>
<dbReference type="InterPro" id="IPR041921">
    <property type="entry name" value="NuoE_N"/>
</dbReference>
<comment type="caution">
    <text evidence="11">The sequence shown here is derived from an EMBL/GenBank/DDBJ whole genome shotgun (WGS) entry which is preliminary data.</text>
</comment>
<dbReference type="InterPro" id="IPR019575">
    <property type="entry name" value="Nuop51_4Fe4S-bd"/>
</dbReference>
<evidence type="ECO:0000256" key="7">
    <source>
        <dbReference type="ARBA" id="ARBA00023014"/>
    </source>
</evidence>
<dbReference type="Pfam" id="PF10589">
    <property type="entry name" value="NADH_4Fe-4S"/>
    <property type="match status" value="1"/>
</dbReference>
<dbReference type="Pfam" id="PF01257">
    <property type="entry name" value="2Fe-2S_thioredx"/>
    <property type="match status" value="1"/>
</dbReference>
<protein>
    <recommendedName>
        <fullName evidence="3">NADH-quinone oxidoreductase subunit F</fullName>
    </recommendedName>
    <alternativeName>
        <fullName evidence="8">NADH dehydrogenase I subunit F</fullName>
    </alternativeName>
    <alternativeName>
        <fullName evidence="9">NDH-1 subunit F</fullName>
    </alternativeName>
</protein>
<dbReference type="Gene3D" id="1.20.1440.230">
    <property type="entry name" value="NADH-ubiquinone oxidoreductase 51kDa subunit, iron-sulphur binding domain"/>
    <property type="match status" value="1"/>
</dbReference>
<dbReference type="SMART" id="SM00928">
    <property type="entry name" value="NADH_4Fe-4S"/>
    <property type="match status" value="1"/>
</dbReference>
<dbReference type="Proteomes" id="UP000250928">
    <property type="component" value="Unassembled WGS sequence"/>
</dbReference>
<dbReference type="InterPro" id="IPR036249">
    <property type="entry name" value="Thioredoxin-like_sf"/>
</dbReference>
<dbReference type="InterPro" id="IPR011538">
    <property type="entry name" value="Nuo51_FMN-bd"/>
</dbReference>
<dbReference type="PROSITE" id="PS00644">
    <property type="entry name" value="COMPLEX1_51K_1"/>
    <property type="match status" value="1"/>
</dbReference>
<dbReference type="AlphaFoldDB" id="A0A6N4DXN6"/>
<evidence type="ECO:0000256" key="4">
    <source>
        <dbReference type="ARBA" id="ARBA00022485"/>
    </source>
</evidence>
<sequence>MASTPQAHEAVTRDQLAQWSHDPANLLQILIGIQQRFSHIPAPIVTALGDALGLSPAHIEGVIGFYSFLHSTPQGRFQLLFSDNIVDRMLGSRALAARLAARLGVEIGAPSERVGIGFTSCTGMGDQGPAALVNGLALTRLDEGRIDRIAQQISDGTALSDWPAELFRVEDNVRRRDRLLDTPYEPGAALRAMSRAGADGVLDELARSGLKGRGGAGFATHLKWRLCRDAPGAEHIVVCNADEGEPGTFKDRLLLQRHAGQLIEGMTLCAAVIGARRGLLYLRGEYRCLLDGLREALHRRREAGLLGGTILGQAGFDFDIRIHLGAGAYICGEESALIESLEGKRGIPRSRPPFPVSHGYLGHPTVVNNVETFVAAAMIAQQGADWFLESGTKDSPGTKLLSVSGDCPRPGIYEYPFGTPIERVLADCGAEDTQAVQVAGAAGTCVPPREFGRRIAFEEIPTGGSFMIFNRGRNLLDAIHNFSGFFAHESCGFCTPCRVGTTLLHNRLGKVLERNATREDITTLRRLADLLRGTSHCGLGQSAPNALLSLLEKFPGTFIGHLRSTSFEPAFDLDAALEEARQLARRDDPGAHLEGGGV</sequence>
<keyword evidence="7" id="KW-0411">Iron-sulfur</keyword>
<evidence type="ECO:0000256" key="9">
    <source>
        <dbReference type="ARBA" id="ARBA00032787"/>
    </source>
</evidence>
<evidence type="ECO:0000256" key="3">
    <source>
        <dbReference type="ARBA" id="ARBA00019901"/>
    </source>
</evidence>
<dbReference type="Pfam" id="PF01512">
    <property type="entry name" value="Complex1_51K"/>
    <property type="match status" value="1"/>
</dbReference>
<dbReference type="PROSITE" id="PS00645">
    <property type="entry name" value="COMPLEX1_51K_2"/>
    <property type="match status" value="1"/>
</dbReference>
<dbReference type="PANTHER" id="PTHR43578:SF3">
    <property type="entry name" value="NADH-QUINONE OXIDOREDUCTASE SUBUNIT F"/>
    <property type="match status" value="1"/>
</dbReference>
<evidence type="ECO:0000313" key="11">
    <source>
        <dbReference type="EMBL" id="PUE03734.1"/>
    </source>
</evidence>
<gene>
    <name evidence="11" type="ORF">C3L24_04195</name>
</gene>
<evidence type="ECO:0000256" key="8">
    <source>
        <dbReference type="ARBA" id="ARBA00031578"/>
    </source>
</evidence>
<keyword evidence="4" id="KW-0004">4Fe-4S</keyword>
<dbReference type="SUPFAM" id="SSF140490">
    <property type="entry name" value="Nqo1C-terminal domain-like"/>
    <property type="match status" value="1"/>
</dbReference>
<dbReference type="Gene3D" id="1.10.10.1590">
    <property type="entry name" value="NADH-quinone oxidoreductase subunit E"/>
    <property type="match status" value="1"/>
</dbReference>
<dbReference type="PANTHER" id="PTHR43578">
    <property type="entry name" value="NADH-QUINONE OXIDOREDUCTASE SUBUNIT F"/>
    <property type="match status" value="1"/>
</dbReference>
<dbReference type="SUPFAM" id="SSF142019">
    <property type="entry name" value="Nqo1 FMN-binding domain-like"/>
    <property type="match status" value="1"/>
</dbReference>
<name>A0A6N4DXN6_9GAMM</name>
<comment type="cofactor">
    <cofactor evidence="1">
        <name>FMN</name>
        <dbReference type="ChEBI" id="CHEBI:58210"/>
    </cofactor>
</comment>
<evidence type="ECO:0000256" key="2">
    <source>
        <dbReference type="ARBA" id="ARBA00007523"/>
    </source>
</evidence>
<organism evidence="11 12">
    <name type="scientific">Candidatus Sedimenticola endophacoides</name>
    <dbReference type="NCBI Taxonomy" id="2548426"/>
    <lineage>
        <taxon>Bacteria</taxon>
        <taxon>Pseudomonadati</taxon>
        <taxon>Pseudomonadota</taxon>
        <taxon>Gammaproteobacteria</taxon>
        <taxon>Chromatiales</taxon>
        <taxon>Sedimenticolaceae</taxon>
        <taxon>Sedimenticola</taxon>
    </lineage>
</organism>
<dbReference type="InterPro" id="IPR001949">
    <property type="entry name" value="NADH-UbQ_OxRdtase_51kDa_CS"/>
</dbReference>
<proteinExistence type="inferred from homology"/>
<evidence type="ECO:0000256" key="6">
    <source>
        <dbReference type="ARBA" id="ARBA00023004"/>
    </source>
</evidence>
<dbReference type="Gene3D" id="3.40.50.11540">
    <property type="entry name" value="NADH-ubiquinone oxidoreductase 51kDa subunit"/>
    <property type="match status" value="1"/>
</dbReference>
<dbReference type="GO" id="GO:0051539">
    <property type="term" value="F:4 iron, 4 sulfur cluster binding"/>
    <property type="evidence" value="ECO:0007669"/>
    <property type="project" value="UniProtKB-KW"/>
</dbReference>
<evidence type="ECO:0000256" key="5">
    <source>
        <dbReference type="ARBA" id="ARBA00022723"/>
    </source>
</evidence>
<feature type="domain" description="NADH-ubiquinone oxidoreductase 51kDa subunit iron-sulphur binding" evidence="10">
    <location>
        <begin position="476"/>
        <end position="521"/>
    </location>
</feature>
<evidence type="ECO:0000259" key="10">
    <source>
        <dbReference type="SMART" id="SM00928"/>
    </source>
</evidence>
<evidence type="ECO:0000256" key="1">
    <source>
        <dbReference type="ARBA" id="ARBA00001917"/>
    </source>
</evidence>
<keyword evidence="5" id="KW-0479">Metal-binding</keyword>
<dbReference type="GO" id="GO:0008137">
    <property type="term" value="F:NADH dehydrogenase (ubiquinone) activity"/>
    <property type="evidence" value="ECO:0007669"/>
    <property type="project" value="InterPro"/>
</dbReference>
<accession>A0A6N4DXN6</accession>
<comment type="similarity">
    <text evidence="2">Belongs to the complex I 51 kDa subunit family.</text>
</comment>
<dbReference type="GO" id="GO:0046872">
    <property type="term" value="F:metal ion binding"/>
    <property type="evidence" value="ECO:0007669"/>
    <property type="project" value="UniProtKB-KW"/>
</dbReference>
<dbReference type="EMBL" id="PQCO01000150">
    <property type="protein sequence ID" value="PUE03734.1"/>
    <property type="molecule type" value="Genomic_DNA"/>
</dbReference>
<dbReference type="SUPFAM" id="SSF142984">
    <property type="entry name" value="Nqo1 middle domain-like"/>
    <property type="match status" value="1"/>
</dbReference>